<keyword evidence="2" id="KW-0472">Membrane</keyword>
<organism evidence="4">
    <name type="scientific">uncultured Dysgonomonas sp</name>
    <dbReference type="NCBI Taxonomy" id="206096"/>
    <lineage>
        <taxon>Bacteria</taxon>
        <taxon>Pseudomonadati</taxon>
        <taxon>Bacteroidota</taxon>
        <taxon>Bacteroidia</taxon>
        <taxon>Bacteroidales</taxon>
        <taxon>Dysgonomonadaceae</taxon>
        <taxon>Dysgonomonas</taxon>
        <taxon>environmental samples</taxon>
    </lineage>
</organism>
<evidence type="ECO:0000256" key="2">
    <source>
        <dbReference type="SAM" id="Phobius"/>
    </source>
</evidence>
<feature type="domain" description="BD-FAE-like" evidence="3">
    <location>
        <begin position="45"/>
        <end position="244"/>
    </location>
</feature>
<dbReference type="RefSeq" id="WP_296940385.1">
    <property type="nucleotide sequence ID" value="NZ_LT599032.1"/>
</dbReference>
<evidence type="ECO:0000256" key="1">
    <source>
        <dbReference type="ARBA" id="ARBA00022801"/>
    </source>
</evidence>
<dbReference type="InterPro" id="IPR029058">
    <property type="entry name" value="AB_hydrolase_fold"/>
</dbReference>
<protein>
    <recommendedName>
        <fullName evidence="3">BD-FAE-like domain-containing protein</fullName>
    </recommendedName>
</protein>
<keyword evidence="2" id="KW-1133">Transmembrane helix</keyword>
<reference evidence="4" key="1">
    <citation type="submission" date="2016-04" db="EMBL/GenBank/DDBJ databases">
        <authorList>
            <person name="Evans L.H."/>
            <person name="Alamgir A."/>
            <person name="Owens N."/>
            <person name="Weber N.D."/>
            <person name="Virtaneva K."/>
            <person name="Barbian K."/>
            <person name="Babar A."/>
            <person name="Rosenke K."/>
        </authorList>
    </citation>
    <scope>NUCLEOTIDE SEQUENCE</scope>
    <source>
        <strain evidence="4">86-1</strain>
    </source>
</reference>
<keyword evidence="2" id="KW-0812">Transmembrane</keyword>
<keyword evidence="1" id="KW-0378">Hydrolase</keyword>
<dbReference type="AlphaFoldDB" id="A0A212JE79"/>
<dbReference type="SUPFAM" id="SSF53474">
    <property type="entry name" value="alpha/beta-Hydrolases"/>
    <property type="match status" value="1"/>
</dbReference>
<dbReference type="Pfam" id="PF20434">
    <property type="entry name" value="BD-FAE"/>
    <property type="match status" value="1"/>
</dbReference>
<dbReference type="InterPro" id="IPR050300">
    <property type="entry name" value="GDXG_lipolytic_enzyme"/>
</dbReference>
<sequence length="288" mass="32316">MRLKTIFYILPILLTLIIVSAWCRKPVTQLILQDVHYGSDSLQTMDIYLTENRTEETPLVVLVHGGGWMAGDKKDADFMRQACFANGINVVNINYRLGTPGVPGIHYKEMMADIDSAMSYVLDRASEWKIRKSKYIFWGGSAGAHLSLLYAYNYDTRDIISLVITLGAPTRFDAESMKGAKPGDIQGLLPLITGKPWNDGPELLDKAYKDASPYFGKNLKPSFLIHGEKDDIVPKQQSIMMSELLKQKNIADTLVILPNGGHGGENTPQEVSERLNLAMYQWIIRYSK</sequence>
<proteinExistence type="predicted"/>
<dbReference type="PANTHER" id="PTHR48081">
    <property type="entry name" value="AB HYDROLASE SUPERFAMILY PROTEIN C4A8.06C"/>
    <property type="match status" value="1"/>
</dbReference>
<feature type="transmembrane region" description="Helical" evidence="2">
    <location>
        <begin position="6"/>
        <end position="23"/>
    </location>
</feature>
<dbReference type="InterPro" id="IPR049492">
    <property type="entry name" value="BD-FAE-like_dom"/>
</dbReference>
<dbReference type="EMBL" id="FLUM01000001">
    <property type="protein sequence ID" value="SBV97737.1"/>
    <property type="molecule type" value="Genomic_DNA"/>
</dbReference>
<dbReference type="GO" id="GO:0016787">
    <property type="term" value="F:hydrolase activity"/>
    <property type="evidence" value="ECO:0007669"/>
    <property type="project" value="UniProtKB-KW"/>
</dbReference>
<evidence type="ECO:0000313" key="4">
    <source>
        <dbReference type="EMBL" id="SBV97737.1"/>
    </source>
</evidence>
<dbReference type="Gene3D" id="3.40.50.1820">
    <property type="entry name" value="alpha/beta hydrolase"/>
    <property type="match status" value="1"/>
</dbReference>
<evidence type="ECO:0000259" key="3">
    <source>
        <dbReference type="Pfam" id="PF20434"/>
    </source>
</evidence>
<gene>
    <name evidence="4" type="ORF">KL86DYS1_11987</name>
</gene>
<name>A0A212JE79_9BACT</name>
<accession>A0A212JE79</accession>